<sequence>MLMQHVGVGYFGYYRATAYAMKHSLMPEIAKLRMKALNFWDKHGIRAAADAFGVSTRTLYWWRQLLRTGGPQALIPRSKAPLVRRSRHWHPDVIKEIRRLRTELPNLGKEQIFVRLKAWCELRHFTCPSTSTIGRIIAGAHDKMRMVPVRLSARGKVRLIKKRSVKPRRPKQYRPVKTGELIGMDAIELRMGDLRRYIITMIDEHSDYALALAVPSLNSDITSHFFSKATKLFPVAIKQVVTDNGKEFLGNFDKTLQEASIKHIWTYPYTPKMNATCERFNRTLREQFIEFNELLLFDDLNLFNQRMAEYLVLYNSKRPHKSLELMTPVDYILRESKNCNMWWTHTSPVNAKQKCHHRCETEMSCFGSENAFDRLAIYFRAFSFPNRNHENDNFLVYNLVYKAIA</sequence>
<protein>
    <recommendedName>
        <fullName evidence="8">Integrase catalytic domain-containing protein</fullName>
    </recommendedName>
</protein>
<dbReference type="PROSITE" id="PS50994">
    <property type="entry name" value="INTEGRASE"/>
    <property type="match status" value="1"/>
</dbReference>
<dbReference type="GO" id="GO:0016787">
    <property type="term" value="F:hydrolase activity"/>
    <property type="evidence" value="ECO:0007669"/>
    <property type="project" value="UniProtKB-KW"/>
</dbReference>
<dbReference type="Pfam" id="PF13683">
    <property type="entry name" value="rve_3"/>
    <property type="match status" value="1"/>
</dbReference>
<dbReference type="InterPro" id="IPR012337">
    <property type="entry name" value="RNaseH-like_sf"/>
</dbReference>
<reference evidence="9" key="1">
    <citation type="submission" date="2020-04" db="EMBL/GenBank/DDBJ databases">
        <authorList>
            <person name="Sun B."/>
            <person name="Ding T."/>
            <person name="Tian G.-B."/>
        </authorList>
    </citation>
    <scope>NUCLEOTIDE SEQUENCE</scope>
    <source>
        <strain evidence="9">KP20191015</strain>
        <plasmid evidence="9">KP20191015_mcr-8</plasmid>
    </source>
</reference>
<keyword evidence="7" id="KW-0233">DNA recombination</keyword>
<evidence type="ECO:0000256" key="7">
    <source>
        <dbReference type="ARBA" id="ARBA00023172"/>
    </source>
</evidence>
<evidence type="ECO:0000313" key="9">
    <source>
        <dbReference type="EMBL" id="QTK29232.1"/>
    </source>
</evidence>
<dbReference type="EMBL" id="MT316510">
    <property type="protein sequence ID" value="QTK29232.1"/>
    <property type="molecule type" value="Genomic_DNA"/>
</dbReference>
<dbReference type="PANTHER" id="PTHR42648:SF11">
    <property type="entry name" value="TRANSPOSON TY4-P GAG-POL POLYPROTEIN"/>
    <property type="match status" value="1"/>
</dbReference>
<dbReference type="SUPFAM" id="SSF53098">
    <property type="entry name" value="Ribonuclease H-like"/>
    <property type="match status" value="1"/>
</dbReference>
<dbReference type="InterPro" id="IPR036397">
    <property type="entry name" value="RNaseH_sf"/>
</dbReference>
<dbReference type="PANTHER" id="PTHR42648">
    <property type="entry name" value="TRANSPOSASE, PUTATIVE-RELATED"/>
    <property type="match status" value="1"/>
</dbReference>
<dbReference type="GO" id="GO:0006310">
    <property type="term" value="P:DNA recombination"/>
    <property type="evidence" value="ECO:0007669"/>
    <property type="project" value="UniProtKB-KW"/>
</dbReference>
<dbReference type="InterPro" id="IPR047656">
    <property type="entry name" value="IS481-like_transpos"/>
</dbReference>
<evidence type="ECO:0000256" key="3">
    <source>
        <dbReference type="ARBA" id="ARBA00022759"/>
    </source>
</evidence>
<proteinExistence type="predicted"/>
<gene>
    <name evidence="9" type="ORF">FMKPCMLD_05627</name>
</gene>
<dbReference type="AlphaFoldDB" id="A0A8A6WRG3"/>
<dbReference type="Gene3D" id="3.30.420.10">
    <property type="entry name" value="Ribonuclease H-like superfamily/Ribonuclease H"/>
    <property type="match status" value="1"/>
</dbReference>
<dbReference type="NCBIfam" id="NF033577">
    <property type="entry name" value="transpos_IS481"/>
    <property type="match status" value="1"/>
</dbReference>
<keyword evidence="2" id="KW-0479">Metal-binding</keyword>
<evidence type="ECO:0000256" key="5">
    <source>
        <dbReference type="ARBA" id="ARBA00022842"/>
    </source>
</evidence>
<keyword evidence="9" id="KW-0614">Plasmid</keyword>
<feature type="domain" description="Integrase catalytic" evidence="8">
    <location>
        <begin position="171"/>
        <end position="336"/>
    </location>
</feature>
<dbReference type="InterPro" id="IPR055247">
    <property type="entry name" value="InsJ-like_HTH"/>
</dbReference>
<evidence type="ECO:0000256" key="4">
    <source>
        <dbReference type="ARBA" id="ARBA00022801"/>
    </source>
</evidence>
<organism evidence="9">
    <name type="scientific">Klebsiella pneumoniae</name>
    <dbReference type="NCBI Taxonomy" id="573"/>
    <lineage>
        <taxon>Bacteria</taxon>
        <taxon>Pseudomonadati</taxon>
        <taxon>Pseudomonadota</taxon>
        <taxon>Gammaproteobacteria</taxon>
        <taxon>Enterobacterales</taxon>
        <taxon>Enterobacteriaceae</taxon>
        <taxon>Klebsiella/Raoultella group</taxon>
        <taxon>Klebsiella</taxon>
        <taxon>Klebsiella pneumoniae complex</taxon>
    </lineage>
</organism>
<dbReference type="GO" id="GO:0015074">
    <property type="term" value="P:DNA integration"/>
    <property type="evidence" value="ECO:0007669"/>
    <property type="project" value="UniProtKB-KW"/>
</dbReference>
<dbReference type="InterPro" id="IPR001584">
    <property type="entry name" value="Integrase_cat-core"/>
</dbReference>
<keyword evidence="6" id="KW-0229">DNA integration</keyword>
<keyword evidence="1" id="KW-0540">Nuclease</keyword>
<dbReference type="GO" id="GO:0003676">
    <property type="term" value="F:nucleic acid binding"/>
    <property type="evidence" value="ECO:0007669"/>
    <property type="project" value="InterPro"/>
</dbReference>
<evidence type="ECO:0000259" key="8">
    <source>
        <dbReference type="PROSITE" id="PS50994"/>
    </source>
</evidence>
<dbReference type="InterPro" id="IPR009057">
    <property type="entry name" value="Homeodomain-like_sf"/>
</dbReference>
<dbReference type="GO" id="GO:0046872">
    <property type="term" value="F:metal ion binding"/>
    <property type="evidence" value="ECO:0007669"/>
    <property type="project" value="UniProtKB-KW"/>
</dbReference>
<keyword evidence="4" id="KW-0378">Hydrolase</keyword>
<dbReference type="Pfam" id="PF13518">
    <property type="entry name" value="HTH_28"/>
    <property type="match status" value="1"/>
</dbReference>
<geneLocation type="plasmid" evidence="9">
    <name>KP20191015_mcr-8</name>
</geneLocation>
<keyword evidence="5" id="KW-0460">Magnesium</keyword>
<evidence type="ECO:0000256" key="6">
    <source>
        <dbReference type="ARBA" id="ARBA00022908"/>
    </source>
</evidence>
<dbReference type="SUPFAM" id="SSF46689">
    <property type="entry name" value="Homeodomain-like"/>
    <property type="match status" value="1"/>
</dbReference>
<dbReference type="GO" id="GO:0004519">
    <property type="term" value="F:endonuclease activity"/>
    <property type="evidence" value="ECO:0007669"/>
    <property type="project" value="UniProtKB-KW"/>
</dbReference>
<evidence type="ECO:0000256" key="2">
    <source>
        <dbReference type="ARBA" id="ARBA00022723"/>
    </source>
</evidence>
<keyword evidence="3" id="KW-0255">Endonuclease</keyword>
<dbReference type="InterPro" id="IPR039537">
    <property type="entry name" value="Retrotran_Ty1/copia-like"/>
</dbReference>
<accession>A0A8A6WRG3</accession>
<evidence type="ECO:0000256" key="1">
    <source>
        <dbReference type="ARBA" id="ARBA00022722"/>
    </source>
</evidence>
<name>A0A8A6WRG3_KLEPN</name>